<comment type="subcellular location">
    <subcellularLocation>
        <location evidence="6">Cell membrane</location>
        <topology evidence="6">Multi-pass membrane protein</topology>
    </subcellularLocation>
    <subcellularLocation>
        <location evidence="1">Membrane</location>
    </subcellularLocation>
</comment>
<keyword evidence="4 6" id="KW-1133">Transmembrane helix</keyword>
<comment type="caution">
    <text evidence="7">The sequence shown here is derived from an EMBL/GenBank/DDBJ whole genome shotgun (WGS) entry which is preliminary data.</text>
</comment>
<dbReference type="CDD" id="cd06662">
    <property type="entry name" value="SURF1"/>
    <property type="match status" value="1"/>
</dbReference>
<comment type="similarity">
    <text evidence="2 6">Belongs to the SURF1 family.</text>
</comment>
<evidence type="ECO:0000256" key="3">
    <source>
        <dbReference type="ARBA" id="ARBA00022692"/>
    </source>
</evidence>
<keyword evidence="6" id="KW-1003">Cell membrane</keyword>
<dbReference type="Pfam" id="PF02104">
    <property type="entry name" value="SURF1"/>
    <property type="match status" value="1"/>
</dbReference>
<proteinExistence type="inferred from homology"/>
<evidence type="ECO:0000313" key="7">
    <source>
        <dbReference type="EMBL" id="MBB6093103.1"/>
    </source>
</evidence>
<gene>
    <name evidence="7" type="ORF">HNQ60_001981</name>
</gene>
<dbReference type="PANTHER" id="PTHR23427">
    <property type="entry name" value="SURFEIT LOCUS PROTEIN"/>
    <property type="match status" value="1"/>
</dbReference>
<dbReference type="PROSITE" id="PS50895">
    <property type="entry name" value="SURF1"/>
    <property type="match status" value="1"/>
</dbReference>
<dbReference type="InterPro" id="IPR045214">
    <property type="entry name" value="Surf1/Surf4"/>
</dbReference>
<reference evidence="7 8" key="1">
    <citation type="submission" date="2020-08" db="EMBL/GenBank/DDBJ databases">
        <title>Genomic Encyclopedia of Type Strains, Phase IV (KMG-IV): sequencing the most valuable type-strain genomes for metagenomic binning, comparative biology and taxonomic classification.</title>
        <authorList>
            <person name="Goeker M."/>
        </authorList>
    </citation>
    <scope>NUCLEOTIDE SEQUENCE [LARGE SCALE GENOMIC DNA]</scope>
    <source>
        <strain evidence="7 8">DSM 26723</strain>
    </source>
</reference>
<protein>
    <recommendedName>
        <fullName evidence="6">SURF1-like protein</fullName>
    </recommendedName>
</protein>
<evidence type="ECO:0000256" key="1">
    <source>
        <dbReference type="ARBA" id="ARBA00004370"/>
    </source>
</evidence>
<organism evidence="7 8">
    <name type="scientific">Povalibacter uvarum</name>
    <dbReference type="NCBI Taxonomy" id="732238"/>
    <lineage>
        <taxon>Bacteria</taxon>
        <taxon>Pseudomonadati</taxon>
        <taxon>Pseudomonadota</taxon>
        <taxon>Gammaproteobacteria</taxon>
        <taxon>Steroidobacterales</taxon>
        <taxon>Steroidobacteraceae</taxon>
        <taxon>Povalibacter</taxon>
    </lineage>
</organism>
<dbReference type="PANTHER" id="PTHR23427:SF2">
    <property type="entry name" value="SURFEIT LOCUS PROTEIN 1"/>
    <property type="match status" value="1"/>
</dbReference>
<dbReference type="EMBL" id="JACHHZ010000002">
    <property type="protein sequence ID" value="MBB6093103.1"/>
    <property type="molecule type" value="Genomic_DNA"/>
</dbReference>
<dbReference type="InterPro" id="IPR002994">
    <property type="entry name" value="Surf1/Shy1"/>
</dbReference>
<dbReference type="AlphaFoldDB" id="A0A841HK54"/>
<evidence type="ECO:0000256" key="2">
    <source>
        <dbReference type="ARBA" id="ARBA00007165"/>
    </source>
</evidence>
<evidence type="ECO:0000313" key="8">
    <source>
        <dbReference type="Proteomes" id="UP000588068"/>
    </source>
</evidence>
<evidence type="ECO:0000256" key="6">
    <source>
        <dbReference type="RuleBase" id="RU363076"/>
    </source>
</evidence>
<evidence type="ECO:0000256" key="5">
    <source>
        <dbReference type="ARBA" id="ARBA00023136"/>
    </source>
</evidence>
<accession>A0A841HK54</accession>
<evidence type="ECO:0000256" key="4">
    <source>
        <dbReference type="ARBA" id="ARBA00022989"/>
    </source>
</evidence>
<feature type="transmembrane region" description="Helical" evidence="6">
    <location>
        <begin position="216"/>
        <end position="236"/>
    </location>
</feature>
<keyword evidence="5 6" id="KW-0472">Membrane</keyword>
<name>A0A841HK54_9GAMM</name>
<keyword evidence="3 6" id="KW-0812">Transmembrane</keyword>
<dbReference type="Proteomes" id="UP000588068">
    <property type="component" value="Unassembled WGS sequence"/>
</dbReference>
<sequence length="249" mass="27397">MRMRIGSRRFSPTIFATLLTLAGIGAFSWLGFWQLGRAAEKRGLIAQYEAGAHATVDLDAANAATLAQYQHVRLKGRYDDGHQILLDNMPSRHGRPGYRVATPIELSSGGWILIDRGWREPGVTRSEIPDISVDTAERTIAGRIDSLPRAGMALGEAPTDASAPWPRVMNFPTAQAAQQALNRPLLPGLVLLDPDQPDGYERSTEVRLPFGPERHIAYAVQWFAFAAAALVIYVILSLRRKDDDRVQGS</sequence>
<comment type="caution">
    <text evidence="6">Lacks conserved residue(s) required for the propagation of feature annotation.</text>
</comment>
<dbReference type="GO" id="GO:0005886">
    <property type="term" value="C:plasma membrane"/>
    <property type="evidence" value="ECO:0007669"/>
    <property type="project" value="UniProtKB-SubCell"/>
</dbReference>
<keyword evidence="8" id="KW-1185">Reference proteome</keyword>